<keyword evidence="3" id="KW-1185">Reference proteome</keyword>
<evidence type="ECO:0000313" key="3">
    <source>
        <dbReference type="Proteomes" id="UP001501666"/>
    </source>
</evidence>
<feature type="transmembrane region" description="Helical" evidence="1">
    <location>
        <begin position="6"/>
        <end position="31"/>
    </location>
</feature>
<organism evidence="2 3">
    <name type="scientific">Nonomuraea recticatena</name>
    <dbReference type="NCBI Taxonomy" id="46178"/>
    <lineage>
        <taxon>Bacteria</taxon>
        <taxon>Bacillati</taxon>
        <taxon>Actinomycetota</taxon>
        <taxon>Actinomycetes</taxon>
        <taxon>Streptosporangiales</taxon>
        <taxon>Streptosporangiaceae</taxon>
        <taxon>Nonomuraea</taxon>
    </lineage>
</organism>
<evidence type="ECO:0000313" key="2">
    <source>
        <dbReference type="EMBL" id="GAA2702138.1"/>
    </source>
</evidence>
<protein>
    <recommendedName>
        <fullName evidence="4">MFS transporter</fullName>
    </recommendedName>
</protein>
<keyword evidence="1" id="KW-0472">Membrane</keyword>
<dbReference type="EMBL" id="BAAATE010000076">
    <property type="protein sequence ID" value="GAA2702138.1"/>
    <property type="molecule type" value="Genomic_DNA"/>
</dbReference>
<proteinExistence type="predicted"/>
<evidence type="ECO:0000256" key="1">
    <source>
        <dbReference type="SAM" id="Phobius"/>
    </source>
</evidence>
<reference evidence="2 3" key="1">
    <citation type="journal article" date="2019" name="Int. J. Syst. Evol. Microbiol.">
        <title>The Global Catalogue of Microorganisms (GCM) 10K type strain sequencing project: providing services to taxonomists for standard genome sequencing and annotation.</title>
        <authorList>
            <consortium name="The Broad Institute Genomics Platform"/>
            <consortium name="The Broad Institute Genome Sequencing Center for Infectious Disease"/>
            <person name="Wu L."/>
            <person name="Ma J."/>
        </authorList>
    </citation>
    <scope>NUCLEOTIDE SEQUENCE [LARGE SCALE GENOMIC DNA]</scope>
    <source>
        <strain evidence="2 3">JCM 6835</strain>
    </source>
</reference>
<comment type="caution">
    <text evidence="2">The sequence shown here is derived from an EMBL/GenBank/DDBJ whole genome shotgun (WGS) entry which is preliminary data.</text>
</comment>
<keyword evidence="1" id="KW-1133">Transmembrane helix</keyword>
<keyword evidence="1" id="KW-0812">Transmembrane</keyword>
<dbReference type="Proteomes" id="UP001501666">
    <property type="component" value="Unassembled WGS sequence"/>
</dbReference>
<accession>A0ABN3TGF5</accession>
<dbReference type="RefSeq" id="WP_346158182.1">
    <property type="nucleotide sequence ID" value="NZ_BAAATE010000076.1"/>
</dbReference>
<gene>
    <name evidence="2" type="ORF">GCM10010412_100140</name>
</gene>
<evidence type="ECO:0008006" key="4">
    <source>
        <dbReference type="Google" id="ProtNLM"/>
    </source>
</evidence>
<sequence length="45" mass="4448">MKTSTTPWGAVSIALVGAFLAILDSFIVIVAGPSNQAELGAATAS</sequence>
<name>A0ABN3TGF5_9ACTN</name>